<evidence type="ECO:0000259" key="7">
    <source>
        <dbReference type="Pfam" id="PF04138"/>
    </source>
</evidence>
<feature type="transmembrane region" description="Helical" evidence="6">
    <location>
        <begin position="46"/>
        <end position="65"/>
    </location>
</feature>
<feature type="transmembrane region" description="Helical" evidence="6">
    <location>
        <begin position="86"/>
        <end position="104"/>
    </location>
</feature>
<name>A0AB39HHI4_9VIBR</name>
<feature type="domain" description="GtrA/DPMS transmembrane" evidence="7">
    <location>
        <begin position="21"/>
        <end position="142"/>
    </location>
</feature>
<dbReference type="KEGG" id="vih:AB0763_13735"/>
<dbReference type="PANTHER" id="PTHR38459">
    <property type="entry name" value="PROPHAGE BACTOPRENOL-LINKED GLUCOSE TRANSLOCASE HOMOLOG"/>
    <property type="match status" value="1"/>
</dbReference>
<dbReference type="EMBL" id="CP162602">
    <property type="protein sequence ID" value="XDK26842.1"/>
    <property type="molecule type" value="Genomic_DNA"/>
</dbReference>
<dbReference type="InterPro" id="IPR051401">
    <property type="entry name" value="GtrA_CellWall_Glycosyl"/>
</dbReference>
<dbReference type="RefSeq" id="WP_306099756.1">
    <property type="nucleotide sequence ID" value="NZ_CP162602.1"/>
</dbReference>
<dbReference type="PANTHER" id="PTHR38459:SF1">
    <property type="entry name" value="PROPHAGE BACTOPRENOL-LINKED GLUCOSE TRANSLOCASE HOMOLOG"/>
    <property type="match status" value="1"/>
</dbReference>
<proteinExistence type="inferred from homology"/>
<dbReference type="GO" id="GO:0005886">
    <property type="term" value="C:plasma membrane"/>
    <property type="evidence" value="ECO:0007669"/>
    <property type="project" value="TreeGrafter"/>
</dbReference>
<evidence type="ECO:0000256" key="4">
    <source>
        <dbReference type="ARBA" id="ARBA00022989"/>
    </source>
</evidence>
<evidence type="ECO:0000256" key="6">
    <source>
        <dbReference type="SAM" id="Phobius"/>
    </source>
</evidence>
<keyword evidence="4 6" id="KW-1133">Transmembrane helix</keyword>
<evidence type="ECO:0000256" key="3">
    <source>
        <dbReference type="ARBA" id="ARBA00022692"/>
    </source>
</evidence>
<evidence type="ECO:0000256" key="1">
    <source>
        <dbReference type="ARBA" id="ARBA00004141"/>
    </source>
</evidence>
<geneLocation type="plasmid" evidence="8">
    <name>p-HB236076</name>
</geneLocation>
<evidence type="ECO:0000256" key="2">
    <source>
        <dbReference type="ARBA" id="ARBA00009399"/>
    </source>
</evidence>
<dbReference type="GO" id="GO:0000271">
    <property type="term" value="P:polysaccharide biosynthetic process"/>
    <property type="evidence" value="ECO:0007669"/>
    <property type="project" value="InterPro"/>
</dbReference>
<feature type="transmembrane region" description="Helical" evidence="6">
    <location>
        <begin position="21"/>
        <end position="40"/>
    </location>
</feature>
<gene>
    <name evidence="8" type="ORF">AB0763_13735</name>
</gene>
<feature type="transmembrane region" description="Helical" evidence="6">
    <location>
        <begin position="116"/>
        <end position="136"/>
    </location>
</feature>
<evidence type="ECO:0000256" key="5">
    <source>
        <dbReference type="ARBA" id="ARBA00023136"/>
    </source>
</evidence>
<comment type="subcellular location">
    <subcellularLocation>
        <location evidence="1">Membrane</location>
        <topology evidence="1">Multi-pass membrane protein</topology>
    </subcellularLocation>
</comment>
<dbReference type="Pfam" id="PF04138">
    <property type="entry name" value="GtrA_DPMS_TM"/>
    <property type="match status" value="1"/>
</dbReference>
<sequence>MSANKMMLLKQQVKIKQQYQRFLLVGALGFCFDALLFAYLNHLLLWPLFTSRLVAFIAAVHFTWLGNRFYTFQSQAGSWSGHLKEWAAYAFSACLSAIPNLLVFKGLVSLLPSQPFWQLVALTLGVIAGCLSNYTLNRLWVFKRRRPLLVTPK</sequence>
<dbReference type="InterPro" id="IPR007267">
    <property type="entry name" value="GtrA_DPMS_TM"/>
</dbReference>
<dbReference type="AlphaFoldDB" id="A0AB39HHI4"/>
<accession>A0AB39HHI4</accession>
<evidence type="ECO:0000313" key="8">
    <source>
        <dbReference type="EMBL" id="XDK26842.1"/>
    </source>
</evidence>
<protein>
    <submittedName>
        <fullName evidence="8">GtrA family protein</fullName>
    </submittedName>
</protein>
<keyword evidence="8" id="KW-0614">Plasmid</keyword>
<organism evidence="8">
    <name type="scientific">Vibrio sp. HB236076</name>
    <dbReference type="NCBI Taxonomy" id="3232307"/>
    <lineage>
        <taxon>Bacteria</taxon>
        <taxon>Pseudomonadati</taxon>
        <taxon>Pseudomonadota</taxon>
        <taxon>Gammaproteobacteria</taxon>
        <taxon>Vibrionales</taxon>
        <taxon>Vibrionaceae</taxon>
        <taxon>Vibrio</taxon>
    </lineage>
</organism>
<reference evidence="8" key="1">
    <citation type="submission" date="2024-07" db="EMBL/GenBank/DDBJ databases">
        <title>Genome Analysis of a Potential Novel Vibrio Species Secreting pH- and Thermo-stable Alginate Lyase and its Application in Producing Alginate Oligosaccharides.</title>
        <authorList>
            <person name="Huang H."/>
            <person name="Bao K."/>
        </authorList>
    </citation>
    <scope>NUCLEOTIDE SEQUENCE</scope>
    <source>
        <strain evidence="8">HB236076</strain>
        <plasmid evidence="8">p-HB236076</plasmid>
    </source>
</reference>
<keyword evidence="5 6" id="KW-0472">Membrane</keyword>
<keyword evidence="3 6" id="KW-0812">Transmembrane</keyword>
<comment type="similarity">
    <text evidence="2">Belongs to the GtrA family.</text>
</comment>